<feature type="transmembrane region" description="Helical" evidence="1">
    <location>
        <begin position="30"/>
        <end position="49"/>
    </location>
</feature>
<keyword evidence="1" id="KW-0812">Transmembrane</keyword>
<evidence type="ECO:0008006" key="4">
    <source>
        <dbReference type="Google" id="ProtNLM"/>
    </source>
</evidence>
<evidence type="ECO:0000313" key="3">
    <source>
        <dbReference type="Proteomes" id="UP000001054"/>
    </source>
</evidence>
<keyword evidence="2" id="KW-0614">Plasmid</keyword>
<reference evidence="2 3" key="2">
    <citation type="journal article" date="2009" name="Appl. Environ. Microbiol.">
        <title>Rhizobium sp. strain NGR234 possesses a remarkable number of secretion systems.</title>
        <authorList>
            <person name="Schmeisser C."/>
            <person name="Liesegang H."/>
            <person name="Krysciak D."/>
            <person name="Bakkou N."/>
            <person name="Le Quere A."/>
            <person name="Wollherr A."/>
            <person name="Heinemeyer I."/>
            <person name="Morgenstern B."/>
            <person name="Pommerening-Roeser A."/>
            <person name="Flores M."/>
            <person name="Palacios R."/>
            <person name="Brenner S."/>
            <person name="Gottschalk G."/>
            <person name="Schmitz R.A."/>
            <person name="Broughton W.J."/>
            <person name="Perret X."/>
            <person name="Strittmatter A.W."/>
            <person name="Streit W.R."/>
        </authorList>
    </citation>
    <scope>NUCLEOTIDE SEQUENCE [LARGE SCALE GENOMIC DNA]</scope>
    <source>
        <strain evidence="3">NBRC 101917 / NGR234</strain>
    </source>
</reference>
<protein>
    <recommendedName>
        <fullName evidence="4">Transmembrane protein</fullName>
    </recommendedName>
</protein>
<evidence type="ECO:0000256" key="1">
    <source>
        <dbReference type="SAM" id="Phobius"/>
    </source>
</evidence>
<gene>
    <name evidence="2" type="ordered locus">NGR_b10050</name>
</gene>
<dbReference type="AlphaFoldDB" id="C3KQV0"/>
<dbReference type="Proteomes" id="UP000001054">
    <property type="component" value="Plasmid pNGR234b"/>
</dbReference>
<dbReference type="EMBL" id="CP000874">
    <property type="protein sequence ID" value="ACP22458.1"/>
    <property type="molecule type" value="Genomic_DNA"/>
</dbReference>
<organism evidence="2 3">
    <name type="scientific">Sinorhizobium fredii (strain NBRC 101917 / NGR234)</name>
    <dbReference type="NCBI Taxonomy" id="394"/>
    <lineage>
        <taxon>Bacteria</taxon>
        <taxon>Pseudomonadati</taxon>
        <taxon>Pseudomonadota</taxon>
        <taxon>Alphaproteobacteria</taxon>
        <taxon>Hyphomicrobiales</taxon>
        <taxon>Rhizobiaceae</taxon>
        <taxon>Sinorhizobium/Ensifer group</taxon>
        <taxon>Sinorhizobium</taxon>
    </lineage>
</organism>
<keyword evidence="1" id="KW-1133">Transmembrane helix</keyword>
<proteinExistence type="predicted"/>
<geneLocation type="plasmid" evidence="3">
    <name>sym pNGR234b</name>
</geneLocation>
<sequence>MPTNPSSALGLVPTERHNRGKYPPMSSADYWTILWIMLSLAFGVFLALLTRRR</sequence>
<evidence type="ECO:0000313" key="2">
    <source>
        <dbReference type="EMBL" id="ACP22458.1"/>
    </source>
</evidence>
<reference evidence="3" key="1">
    <citation type="journal article" date="2004" name="J. Bacteriol.">
        <title>An evolutionary hot spot: the pNGR234b replicon of Rhizobium sp. strain NGR234.</title>
        <authorList>
            <person name="Streit W.R."/>
            <person name="Schmitz R.A."/>
            <person name="Perret X."/>
            <person name="Staehelin C."/>
            <person name="Deakin W.J."/>
            <person name="Raasch C."/>
            <person name="Liesegang H."/>
            <person name="Broughton W.J."/>
        </authorList>
    </citation>
    <scope>NUCLEOTIDE SEQUENCE [LARGE SCALE GENOMIC DNA]</scope>
    <source>
        <strain evidence="3">NBRC 101917 / NGR234</strain>
    </source>
</reference>
<keyword evidence="1" id="KW-0472">Membrane</keyword>
<accession>C3KQV0</accession>
<dbReference type="HOGENOM" id="CLU_3065523_0_0_5"/>
<keyword evidence="3" id="KW-1185">Reference proteome</keyword>
<name>C3KQV0_SINFN</name>
<dbReference type="KEGG" id="rhi:NGR_b10050"/>